<dbReference type="NCBIfam" id="NF007641">
    <property type="entry name" value="PRK10308.1"/>
    <property type="match status" value="1"/>
</dbReference>
<dbReference type="SUPFAM" id="SSF57884">
    <property type="entry name" value="Ada DNA repair protein, N-terminal domain (N-Ada 10)"/>
    <property type="match status" value="1"/>
</dbReference>
<dbReference type="PANTHER" id="PTHR43003">
    <property type="entry name" value="DNA-3-METHYLADENINE GLYCOSYLASE"/>
    <property type="match status" value="1"/>
</dbReference>
<dbReference type="Pfam" id="PF12833">
    <property type="entry name" value="HTH_18"/>
    <property type="match status" value="1"/>
</dbReference>
<evidence type="ECO:0000256" key="9">
    <source>
        <dbReference type="ARBA" id="ARBA00023015"/>
    </source>
</evidence>
<evidence type="ECO:0000256" key="1">
    <source>
        <dbReference type="ARBA" id="ARBA00000086"/>
    </source>
</evidence>
<dbReference type="RefSeq" id="WP_168877900.1">
    <property type="nucleotide sequence ID" value="NZ_JABAIM010000003.1"/>
</dbReference>
<dbReference type="GO" id="GO:0003700">
    <property type="term" value="F:DNA-binding transcription factor activity"/>
    <property type="evidence" value="ECO:0007669"/>
    <property type="project" value="InterPro"/>
</dbReference>
<dbReference type="GO" id="GO:0008270">
    <property type="term" value="F:zinc ion binding"/>
    <property type="evidence" value="ECO:0007669"/>
    <property type="project" value="InterPro"/>
</dbReference>
<dbReference type="InterPro" id="IPR004026">
    <property type="entry name" value="Ada_DNA_repair_Zn-bd"/>
</dbReference>
<dbReference type="Pfam" id="PF06029">
    <property type="entry name" value="AlkA_N"/>
    <property type="match status" value="1"/>
</dbReference>
<dbReference type="GO" id="GO:0005737">
    <property type="term" value="C:cytoplasm"/>
    <property type="evidence" value="ECO:0007669"/>
    <property type="project" value="TreeGrafter"/>
</dbReference>
<dbReference type="PROSITE" id="PS01124">
    <property type="entry name" value="HTH_ARAC_FAMILY_2"/>
    <property type="match status" value="1"/>
</dbReference>
<dbReference type="GO" id="GO:0043565">
    <property type="term" value="F:sequence-specific DNA binding"/>
    <property type="evidence" value="ECO:0007669"/>
    <property type="project" value="InterPro"/>
</dbReference>
<gene>
    <name evidence="15" type="primary">alkA</name>
    <name evidence="15" type="ORF">HF682_13790</name>
</gene>
<keyword evidence="5" id="KW-0808">Transferase</keyword>
<evidence type="ECO:0000313" key="16">
    <source>
        <dbReference type="Proteomes" id="UP000587991"/>
    </source>
</evidence>
<dbReference type="PANTHER" id="PTHR43003:SF13">
    <property type="entry name" value="DNA-3-METHYLADENINE GLYCOSYLASE 2"/>
    <property type="match status" value="1"/>
</dbReference>
<dbReference type="GO" id="GO:0032131">
    <property type="term" value="F:alkylated DNA binding"/>
    <property type="evidence" value="ECO:0007669"/>
    <property type="project" value="TreeGrafter"/>
</dbReference>
<keyword evidence="6" id="KW-0479">Metal-binding</keyword>
<dbReference type="Gene3D" id="1.10.340.30">
    <property type="entry name" value="Hypothetical protein, domain 2"/>
    <property type="match status" value="1"/>
</dbReference>
<dbReference type="InterPro" id="IPR010316">
    <property type="entry name" value="AlkA_N"/>
</dbReference>
<dbReference type="SMART" id="SM00478">
    <property type="entry name" value="ENDO3c"/>
    <property type="match status" value="1"/>
</dbReference>
<evidence type="ECO:0000256" key="3">
    <source>
        <dbReference type="ARBA" id="ARBA00012000"/>
    </source>
</evidence>
<dbReference type="InterPro" id="IPR003265">
    <property type="entry name" value="HhH-GPD_domain"/>
</dbReference>
<dbReference type="Gene3D" id="1.10.1670.10">
    <property type="entry name" value="Helix-hairpin-Helix base-excision DNA repair enzymes (C-terminal)"/>
    <property type="match status" value="1"/>
</dbReference>
<evidence type="ECO:0000256" key="10">
    <source>
        <dbReference type="ARBA" id="ARBA00023125"/>
    </source>
</evidence>
<dbReference type="GO" id="GO:0008168">
    <property type="term" value="F:methyltransferase activity"/>
    <property type="evidence" value="ECO:0007669"/>
    <property type="project" value="UniProtKB-KW"/>
</dbReference>
<dbReference type="GO" id="GO:0032993">
    <property type="term" value="C:protein-DNA complex"/>
    <property type="evidence" value="ECO:0007669"/>
    <property type="project" value="TreeGrafter"/>
</dbReference>
<evidence type="ECO:0000256" key="12">
    <source>
        <dbReference type="ARBA" id="ARBA00023163"/>
    </source>
</evidence>
<dbReference type="Gene3D" id="1.10.10.60">
    <property type="entry name" value="Homeodomain-like"/>
    <property type="match status" value="2"/>
</dbReference>
<dbReference type="Gene3D" id="3.30.310.20">
    <property type="entry name" value="DNA-3-methyladenine glycosylase AlkA, N-terminal domain"/>
    <property type="match status" value="1"/>
</dbReference>
<dbReference type="GO" id="GO:0043916">
    <property type="term" value="F:DNA-7-methylguanine glycosylase activity"/>
    <property type="evidence" value="ECO:0007669"/>
    <property type="project" value="TreeGrafter"/>
</dbReference>
<keyword evidence="13" id="KW-0234">DNA repair</keyword>
<evidence type="ECO:0000256" key="11">
    <source>
        <dbReference type="ARBA" id="ARBA00023159"/>
    </source>
</evidence>
<dbReference type="GO" id="GO:0006307">
    <property type="term" value="P:DNA alkylation repair"/>
    <property type="evidence" value="ECO:0007669"/>
    <property type="project" value="TreeGrafter"/>
</dbReference>
<dbReference type="Proteomes" id="UP000587991">
    <property type="component" value="Unassembled WGS sequence"/>
</dbReference>
<dbReference type="InterPro" id="IPR011257">
    <property type="entry name" value="DNA_glycosylase"/>
</dbReference>
<dbReference type="SUPFAM" id="SSF46689">
    <property type="entry name" value="Homeodomain-like"/>
    <property type="match status" value="2"/>
</dbReference>
<dbReference type="InterPro" id="IPR009057">
    <property type="entry name" value="Homeodomain-like_sf"/>
</dbReference>
<evidence type="ECO:0000256" key="5">
    <source>
        <dbReference type="ARBA" id="ARBA00022679"/>
    </source>
</evidence>
<dbReference type="InterPro" id="IPR051912">
    <property type="entry name" value="Alkylbase_DNA_Glycosylase/TA"/>
</dbReference>
<dbReference type="GO" id="GO:0008725">
    <property type="term" value="F:DNA-3-methyladenine glycosylase activity"/>
    <property type="evidence" value="ECO:0007669"/>
    <property type="project" value="TreeGrafter"/>
</dbReference>
<proteinExistence type="predicted"/>
<dbReference type="SMART" id="SM00342">
    <property type="entry name" value="HTH_ARAC"/>
    <property type="match status" value="1"/>
</dbReference>
<keyword evidence="7" id="KW-0227">DNA damage</keyword>
<name>A0A847SJY7_9NEIS</name>
<dbReference type="InterPro" id="IPR018062">
    <property type="entry name" value="HTH_AraC-typ_CS"/>
</dbReference>
<keyword evidence="16" id="KW-1185">Reference proteome</keyword>
<dbReference type="Pfam" id="PF00730">
    <property type="entry name" value="HhH-GPD"/>
    <property type="match status" value="1"/>
</dbReference>
<evidence type="ECO:0000256" key="2">
    <source>
        <dbReference type="ARBA" id="ARBA00001947"/>
    </source>
</evidence>
<comment type="cofactor">
    <cofactor evidence="2">
        <name>Zn(2+)</name>
        <dbReference type="ChEBI" id="CHEBI:29105"/>
    </cofactor>
</comment>
<organism evidence="15 16">
    <name type="scientific">Leeia aquatica</name>
    <dbReference type="NCBI Taxonomy" id="2725557"/>
    <lineage>
        <taxon>Bacteria</taxon>
        <taxon>Pseudomonadati</taxon>
        <taxon>Pseudomonadota</taxon>
        <taxon>Betaproteobacteria</taxon>
        <taxon>Neisseriales</taxon>
        <taxon>Leeiaceae</taxon>
        <taxon>Leeia</taxon>
    </lineage>
</organism>
<dbReference type="EMBL" id="JABAIM010000003">
    <property type="protein sequence ID" value="NLR76232.1"/>
    <property type="molecule type" value="Genomic_DNA"/>
</dbReference>
<keyword evidence="12" id="KW-0804">Transcription</keyword>
<sequence>MLLDPDHCYHALLSHDHRFDGQFYIGVTSTRVYCRPVCRVKTPKLANCRFYPSAAAAEAAGFRPCRRCRPELAPGKSAMDSAARLAILTARRIEAGDLSQMRLPELAAQLGVSDRHLRRVFQEEYGVTPNAYAQTQRLLLAKRLLSDSTLPVTEVALASGFGSLSRFNSLFRSCYRMAPSDLRQQPVRETAPDAPLRFELSYRPPYDWATLRDFLSHRCIPGVEHWEGEVYRRSVRLEYQGQPHQGWLQVQPMPDRPSLLLQLGPGLARAIPPVLIRVRQLFDLCCNPDEIDAVLGTLAENRPGIRVPGSFDGFELAVRAILGQQVTVKAARTLVTRLVARLGDPLPDAGPVTHLFPSAATVAATAPEVLGELGILRRRSACLIALAEQVANGQLLLRPGGDLPRTLQQLQAIPGIGPWTAQYIAMRALSWPDAFPAADVGLYQALGCRDARQTEQISQAWRPWRAYAVMHLWHRHADH</sequence>
<evidence type="ECO:0000256" key="8">
    <source>
        <dbReference type="ARBA" id="ARBA00022833"/>
    </source>
</evidence>
<keyword evidence="10" id="KW-0238">DNA-binding</keyword>
<evidence type="ECO:0000256" key="7">
    <source>
        <dbReference type="ARBA" id="ARBA00022763"/>
    </source>
</evidence>
<evidence type="ECO:0000259" key="14">
    <source>
        <dbReference type="PROSITE" id="PS01124"/>
    </source>
</evidence>
<dbReference type="Pfam" id="PF02805">
    <property type="entry name" value="Ada_Zn_binding"/>
    <property type="match status" value="1"/>
</dbReference>
<keyword evidence="15" id="KW-0326">Glycosidase</keyword>
<dbReference type="InterPro" id="IPR018060">
    <property type="entry name" value="HTH_AraC"/>
</dbReference>
<evidence type="ECO:0000256" key="6">
    <source>
        <dbReference type="ARBA" id="ARBA00022723"/>
    </source>
</evidence>
<dbReference type="EC" id="3.2.2.21" evidence="3"/>
<evidence type="ECO:0000256" key="13">
    <source>
        <dbReference type="ARBA" id="ARBA00023204"/>
    </source>
</evidence>
<keyword evidence="4" id="KW-0489">Methyltransferase</keyword>
<evidence type="ECO:0000256" key="4">
    <source>
        <dbReference type="ARBA" id="ARBA00022603"/>
    </source>
</evidence>
<keyword evidence="11" id="KW-0010">Activator</keyword>
<dbReference type="SUPFAM" id="SSF55945">
    <property type="entry name" value="TATA-box binding protein-like"/>
    <property type="match status" value="1"/>
</dbReference>
<dbReference type="Gene3D" id="3.40.10.10">
    <property type="entry name" value="DNA Methylphosphotriester Repair Domain"/>
    <property type="match status" value="1"/>
</dbReference>
<keyword evidence="15" id="KW-0378">Hydrolase</keyword>
<dbReference type="AlphaFoldDB" id="A0A847SJY7"/>
<accession>A0A847SJY7</accession>
<comment type="catalytic activity">
    <reaction evidence="1">
        <text>Hydrolysis of alkylated DNA, releasing 3-methyladenine, 3-methylguanine, 7-methylguanine and 7-methyladenine.</text>
        <dbReference type="EC" id="3.2.2.21"/>
    </reaction>
</comment>
<comment type="caution">
    <text evidence="15">The sequence shown here is derived from an EMBL/GenBank/DDBJ whole genome shotgun (WGS) entry which is preliminary data.</text>
</comment>
<keyword evidence="8" id="KW-0862">Zinc</keyword>
<dbReference type="CDD" id="cd00056">
    <property type="entry name" value="ENDO3c"/>
    <property type="match status" value="1"/>
</dbReference>
<feature type="domain" description="HTH araC/xylS-type" evidence="14">
    <location>
        <begin position="83"/>
        <end position="185"/>
    </location>
</feature>
<evidence type="ECO:0000313" key="15">
    <source>
        <dbReference type="EMBL" id="NLR76232.1"/>
    </source>
</evidence>
<dbReference type="InterPro" id="IPR037046">
    <property type="entry name" value="AlkA_N_sf"/>
</dbReference>
<dbReference type="PROSITE" id="PS00041">
    <property type="entry name" value="HTH_ARAC_FAMILY_1"/>
    <property type="match status" value="1"/>
</dbReference>
<dbReference type="SUPFAM" id="SSF48150">
    <property type="entry name" value="DNA-glycosylase"/>
    <property type="match status" value="1"/>
</dbReference>
<dbReference type="InterPro" id="IPR023170">
    <property type="entry name" value="HhH_base_excis_C"/>
</dbReference>
<dbReference type="GO" id="GO:0006285">
    <property type="term" value="P:base-excision repair, AP site formation"/>
    <property type="evidence" value="ECO:0007669"/>
    <property type="project" value="TreeGrafter"/>
</dbReference>
<keyword evidence="9" id="KW-0805">Transcription regulation</keyword>
<dbReference type="InterPro" id="IPR035451">
    <property type="entry name" value="Ada-like_dom_sf"/>
</dbReference>
<dbReference type="GO" id="GO:0032259">
    <property type="term" value="P:methylation"/>
    <property type="evidence" value="ECO:0007669"/>
    <property type="project" value="UniProtKB-KW"/>
</dbReference>
<reference evidence="15 16" key="1">
    <citation type="submission" date="2020-04" db="EMBL/GenBank/DDBJ databases">
        <title>Draft genome of Leeia sp. IMCC25680.</title>
        <authorList>
            <person name="Song J."/>
            <person name="Cho J.-C."/>
        </authorList>
    </citation>
    <scope>NUCLEOTIDE SEQUENCE [LARGE SCALE GENOMIC DNA]</scope>
    <source>
        <strain evidence="15 16">IMCC25680</strain>
    </source>
</reference>
<dbReference type="SMART" id="SM01009">
    <property type="entry name" value="AlkA_N"/>
    <property type="match status" value="1"/>
</dbReference>
<protein>
    <recommendedName>
        <fullName evidence="3">DNA-3-methyladenine glycosylase II</fullName>
        <ecNumber evidence="3">3.2.2.21</ecNumber>
    </recommendedName>
</protein>